<protein>
    <recommendedName>
        <fullName evidence="4">AWS domain-containing protein</fullName>
    </recommendedName>
</protein>
<gene>
    <name evidence="2" type="ORF">P3T76_005896</name>
</gene>
<comment type="caution">
    <text evidence="2">The sequence shown here is derived from an EMBL/GenBank/DDBJ whole genome shotgun (WGS) entry which is preliminary data.</text>
</comment>
<sequence>MSSDEENETLRLVSLGNGRGKAVGAKPTNLSGSAMANMRTLPGEYPSSKRNFSECFRSVASCTGEDTSARKRSKRSKKDLPPPTRLNYIVHKVVVRPKTEPILSPHTSPDTKAMTVSSPLSAFAHVAQFSSQSVSQSRTPLDAESFVTASIKFAFVHHFGDCGCDDPCEVKTCRNARMNIFCKDGCCVWEELCGNRPRESPKVAVKQDADTLHYAIVATVDIKVADVLGEYLGQLHIVSKDASARPRNQGFALSMRARSDHRNMHVGIDAIT</sequence>
<name>A0AAD9LP58_9STRA</name>
<evidence type="ECO:0000256" key="1">
    <source>
        <dbReference type="SAM" id="MobiDB-lite"/>
    </source>
</evidence>
<reference evidence="2" key="1">
    <citation type="submission" date="2023-08" db="EMBL/GenBank/DDBJ databases">
        <title>Reference Genome Resource for the Citrus Pathogen Phytophthora citrophthora.</title>
        <authorList>
            <person name="Moller H."/>
            <person name="Coetzee B."/>
            <person name="Rose L.J."/>
            <person name="Van Niekerk J.M."/>
        </authorList>
    </citation>
    <scope>NUCLEOTIDE SEQUENCE</scope>
    <source>
        <strain evidence="2">STE-U-9442</strain>
    </source>
</reference>
<dbReference type="SUPFAM" id="SSF82199">
    <property type="entry name" value="SET domain"/>
    <property type="match status" value="1"/>
</dbReference>
<feature type="region of interest" description="Disordered" evidence="1">
    <location>
        <begin position="1"/>
        <end position="45"/>
    </location>
</feature>
<proteinExistence type="predicted"/>
<dbReference type="InterPro" id="IPR046341">
    <property type="entry name" value="SET_dom_sf"/>
</dbReference>
<feature type="region of interest" description="Disordered" evidence="1">
    <location>
        <begin position="64"/>
        <end position="83"/>
    </location>
</feature>
<evidence type="ECO:0008006" key="4">
    <source>
        <dbReference type="Google" id="ProtNLM"/>
    </source>
</evidence>
<dbReference type="Proteomes" id="UP001259832">
    <property type="component" value="Unassembled WGS sequence"/>
</dbReference>
<dbReference type="EMBL" id="JASMQC010000009">
    <property type="protein sequence ID" value="KAK1942397.1"/>
    <property type="molecule type" value="Genomic_DNA"/>
</dbReference>
<organism evidence="2 3">
    <name type="scientific">Phytophthora citrophthora</name>
    <dbReference type="NCBI Taxonomy" id="4793"/>
    <lineage>
        <taxon>Eukaryota</taxon>
        <taxon>Sar</taxon>
        <taxon>Stramenopiles</taxon>
        <taxon>Oomycota</taxon>
        <taxon>Peronosporomycetes</taxon>
        <taxon>Peronosporales</taxon>
        <taxon>Peronosporaceae</taxon>
        <taxon>Phytophthora</taxon>
    </lineage>
</organism>
<evidence type="ECO:0000313" key="3">
    <source>
        <dbReference type="Proteomes" id="UP001259832"/>
    </source>
</evidence>
<accession>A0AAD9LP58</accession>
<dbReference type="Gene3D" id="2.170.270.10">
    <property type="entry name" value="SET domain"/>
    <property type="match status" value="1"/>
</dbReference>
<dbReference type="AlphaFoldDB" id="A0AAD9LP58"/>
<evidence type="ECO:0000313" key="2">
    <source>
        <dbReference type="EMBL" id="KAK1942397.1"/>
    </source>
</evidence>
<keyword evidence="3" id="KW-1185">Reference proteome</keyword>